<proteinExistence type="predicted"/>
<name>A0ABY1SGA4_9FLAO</name>
<dbReference type="InterPro" id="IPR009597">
    <property type="entry name" value="DUF1206"/>
</dbReference>
<gene>
    <name evidence="3" type="ORF">SAMN04488009_1821</name>
</gene>
<keyword evidence="1" id="KW-1133">Transmembrane helix</keyword>
<dbReference type="Proteomes" id="UP000198337">
    <property type="component" value="Unassembled WGS sequence"/>
</dbReference>
<feature type="transmembrane region" description="Helical" evidence="1">
    <location>
        <begin position="12"/>
        <end position="32"/>
    </location>
</feature>
<evidence type="ECO:0000313" key="3">
    <source>
        <dbReference type="EMBL" id="SNR44986.1"/>
    </source>
</evidence>
<sequence length="265" mass="28601">MNQKLRKIAVLGYIAKGTVYGITGVLALFSAFNMGGQKAGKLEVIDYLENQPFGTVIILILGLGLLCFALWRFIVSIYDPEDYGTDIKGLGKRVGFFVSGFVYASIGVFAILDALNITSLIAKGGGGGNTSLQNGTLSALIFIVVGAGLALKGIFQFLKIQNGDVLKKLNLQNINSVIKRKTVKRIGYAGLISRGIVTLIIAYFFLTAGFNLKGNSSNTVKGTAQAFSFIQEQVYGHWLLGTIAIGLICYGLYMFTMAAYRQFDV</sequence>
<evidence type="ECO:0000259" key="2">
    <source>
        <dbReference type="Pfam" id="PF06724"/>
    </source>
</evidence>
<feature type="transmembrane region" description="Helical" evidence="1">
    <location>
        <begin position="238"/>
        <end position="260"/>
    </location>
</feature>
<comment type="caution">
    <text evidence="3">The sequence shown here is derived from an EMBL/GenBank/DDBJ whole genome shotgun (WGS) entry which is preliminary data.</text>
</comment>
<reference evidence="3 4" key="1">
    <citation type="submission" date="2017-06" db="EMBL/GenBank/DDBJ databases">
        <authorList>
            <person name="Varghese N."/>
            <person name="Submissions S."/>
        </authorList>
    </citation>
    <scope>NUCLEOTIDE SEQUENCE [LARGE SCALE GENOMIC DNA]</scope>
    <source>
        <strain evidence="3 4">DSM 19840</strain>
    </source>
</reference>
<organism evidence="3 4">
    <name type="scientific">Maribacter sedimenticola</name>
    <dbReference type="NCBI Taxonomy" id="228956"/>
    <lineage>
        <taxon>Bacteria</taxon>
        <taxon>Pseudomonadati</taxon>
        <taxon>Bacteroidota</taxon>
        <taxon>Flavobacteriia</taxon>
        <taxon>Flavobacteriales</taxon>
        <taxon>Flavobacteriaceae</taxon>
        <taxon>Maribacter</taxon>
    </lineage>
</organism>
<dbReference type="RefSeq" id="WP_089260267.1">
    <property type="nucleotide sequence ID" value="NZ_FZNV01000002.1"/>
</dbReference>
<accession>A0ABY1SGA4</accession>
<feature type="transmembrane region" description="Helical" evidence="1">
    <location>
        <begin position="94"/>
        <end position="117"/>
    </location>
</feature>
<evidence type="ECO:0000256" key="1">
    <source>
        <dbReference type="SAM" id="Phobius"/>
    </source>
</evidence>
<keyword evidence="1" id="KW-0472">Membrane</keyword>
<keyword evidence="1" id="KW-0812">Transmembrane</keyword>
<dbReference type="EMBL" id="FZNV01000002">
    <property type="protein sequence ID" value="SNR44986.1"/>
    <property type="molecule type" value="Genomic_DNA"/>
</dbReference>
<feature type="transmembrane region" description="Helical" evidence="1">
    <location>
        <begin position="52"/>
        <end position="74"/>
    </location>
</feature>
<keyword evidence="4" id="KW-1185">Reference proteome</keyword>
<evidence type="ECO:0000313" key="4">
    <source>
        <dbReference type="Proteomes" id="UP000198337"/>
    </source>
</evidence>
<dbReference type="Pfam" id="PF06724">
    <property type="entry name" value="DUF1206"/>
    <property type="match status" value="2"/>
</dbReference>
<feature type="transmembrane region" description="Helical" evidence="1">
    <location>
        <begin position="137"/>
        <end position="158"/>
    </location>
</feature>
<protein>
    <recommendedName>
        <fullName evidence="2">DUF1206 domain-containing protein</fullName>
    </recommendedName>
</protein>
<feature type="domain" description="DUF1206" evidence="2">
    <location>
        <begin position="11"/>
        <end position="78"/>
    </location>
</feature>
<feature type="domain" description="DUF1206" evidence="2">
    <location>
        <begin position="189"/>
        <end position="261"/>
    </location>
</feature>
<feature type="transmembrane region" description="Helical" evidence="1">
    <location>
        <begin position="186"/>
        <end position="206"/>
    </location>
</feature>